<proteinExistence type="predicted"/>
<organism evidence="3 4">
    <name type="scientific">Pontivivens ytuae</name>
    <dbReference type="NCBI Taxonomy" id="2789856"/>
    <lineage>
        <taxon>Bacteria</taxon>
        <taxon>Pseudomonadati</taxon>
        <taxon>Pseudomonadota</taxon>
        <taxon>Alphaproteobacteria</taxon>
        <taxon>Rhodobacterales</taxon>
        <taxon>Paracoccaceae</taxon>
        <taxon>Pontivivens</taxon>
    </lineage>
</organism>
<evidence type="ECO:0000313" key="3">
    <source>
        <dbReference type="EMBL" id="QPH54766.1"/>
    </source>
</evidence>
<dbReference type="KEGG" id="poz:I0K15_03030"/>
<dbReference type="AlphaFoldDB" id="A0A7S9LT22"/>
<accession>A0A7S9LT22</accession>
<dbReference type="Proteomes" id="UP000594800">
    <property type="component" value="Chromosome"/>
</dbReference>
<feature type="compositionally biased region" description="Basic and acidic residues" evidence="1">
    <location>
        <begin position="193"/>
        <end position="218"/>
    </location>
</feature>
<gene>
    <name evidence="3" type="ORF">I0K15_03030</name>
</gene>
<evidence type="ECO:0000259" key="2">
    <source>
        <dbReference type="Pfam" id="PF20057"/>
    </source>
</evidence>
<feature type="domain" description="DUF6456" evidence="2">
    <location>
        <begin position="228"/>
        <end position="361"/>
    </location>
</feature>
<dbReference type="EMBL" id="CP064942">
    <property type="protein sequence ID" value="QPH54766.1"/>
    <property type="molecule type" value="Genomic_DNA"/>
</dbReference>
<feature type="region of interest" description="Disordered" evidence="1">
    <location>
        <begin position="193"/>
        <end position="220"/>
    </location>
</feature>
<dbReference type="InterPro" id="IPR045599">
    <property type="entry name" value="DUF6456"/>
</dbReference>
<dbReference type="Pfam" id="PF20057">
    <property type="entry name" value="DUF6456"/>
    <property type="match status" value="1"/>
</dbReference>
<reference evidence="3 4" key="1">
    <citation type="submission" date="2020-11" db="EMBL/GenBank/DDBJ databases">
        <title>Description of Pontivivens ytuae sp. nov. isolated from deep sea sediment of Mariana Trench.</title>
        <authorList>
            <person name="Wang Z."/>
            <person name="Sun Q.-L."/>
            <person name="Xu X.-D."/>
            <person name="Tang Y.-Z."/>
            <person name="Zhang J."/>
        </authorList>
    </citation>
    <scope>NUCLEOTIDE SEQUENCE [LARGE SCALE GENOMIC DNA]</scope>
    <source>
        <strain evidence="3 4">MT2928</strain>
    </source>
</reference>
<evidence type="ECO:0000313" key="4">
    <source>
        <dbReference type="Proteomes" id="UP000594800"/>
    </source>
</evidence>
<dbReference type="RefSeq" id="WP_196103969.1">
    <property type="nucleotide sequence ID" value="NZ_CP064942.1"/>
</dbReference>
<name>A0A7S9LT22_9RHOB</name>
<protein>
    <submittedName>
        <fullName evidence="3">Helix-turn-helix domain-containing protein</fullName>
    </submittedName>
</protein>
<sequence>MSSFPAGSPRPAGSCPAPSYHRYLAHVGLSVPLRRLARGLGHHPSTLARTISRVEAEREDRLLDHALDRAAARLPERQGTGDLPLEEIFPMVHQALSPDTLTDAQVEREAGRILRRLSESTAFLAVTSGLDKAVIFRTASGRMTRIATCPVEIAEAFRLRDWIAVETKGRVMRYVITSAGRAALKRLLAGDAAAKRERREGDSPFAAQHRDEAPREVMEADGTTRTLTVNLAESPLAALARRKGPDGKPFLSGEELEAGERLREAFERAQMGPRVGQNWDRFLVPADGVLPGGDGLAGPQDARDRVTAALAALGPGLGDIALRCCCFLEGLEAAEKRLGWSARSGKVVLKIALGRLARHYGISRIAA</sequence>
<keyword evidence="4" id="KW-1185">Reference proteome</keyword>
<evidence type="ECO:0000256" key="1">
    <source>
        <dbReference type="SAM" id="MobiDB-lite"/>
    </source>
</evidence>